<dbReference type="Pfam" id="PF06500">
    <property type="entry name" value="FrsA-like"/>
    <property type="match status" value="1"/>
</dbReference>
<feature type="compositionally biased region" description="Low complexity" evidence="3">
    <location>
        <begin position="357"/>
        <end position="377"/>
    </location>
</feature>
<protein>
    <submittedName>
        <fullName evidence="4">2,6-dihydroxypseudooxynicotine hydrolase</fullName>
        <ecNumber evidence="4">3.7.1.19</ecNumber>
    </submittedName>
</protein>
<gene>
    <name evidence="4" type="ORF">JOE61_002302</name>
</gene>
<dbReference type="EMBL" id="JAFBBZ010000001">
    <property type="protein sequence ID" value="MBM7508488.1"/>
    <property type="molecule type" value="Genomic_DNA"/>
</dbReference>
<dbReference type="Proteomes" id="UP000732378">
    <property type="component" value="Unassembled WGS sequence"/>
</dbReference>
<dbReference type="PANTHER" id="PTHR22946">
    <property type="entry name" value="DIENELACTONE HYDROLASE DOMAIN-CONTAINING PROTEIN-RELATED"/>
    <property type="match status" value="1"/>
</dbReference>
<evidence type="ECO:0000313" key="4">
    <source>
        <dbReference type="EMBL" id="MBM7508488.1"/>
    </source>
</evidence>
<evidence type="ECO:0000256" key="2">
    <source>
        <dbReference type="ARBA" id="ARBA00022801"/>
    </source>
</evidence>
<sequence length="377" mass="40706">MDERVASAISHWGPRFTANGVTAGDFARVTSGVESWEQWCSAWTEKGAEHEALGRAALDEGRHRSAGEHLAQASVYHHFAKFVFVDDLEQMRAAHRRAVDCLTDALPHLDPPGRRVEVPFEDTRLVGVLRLPHGDGPHPVVVILPGLDSTKEELRTTEQGFLDRGLATLAVDGPGQGEAEYDLPIRGDWSPVAEALWTALGDLPEIDRGRLGVWGVSLGGYYAPRVAAALGERAAACVSLAGPFNFGECWDGLPQLTRDTFRVRAGVATDDEARQVALGLGMEPVAADVVAPLLIVFGRQDRLIPWQHAVRLRDAVSGPVELLMLEQGNHGCADLAPWHRPRTADWLAARLTGAPAPTISTDDTTDISTDPLTTKAG</sequence>
<accession>A0ABS2MBC7</accession>
<dbReference type="InterPro" id="IPR029058">
    <property type="entry name" value="AB_hydrolase_fold"/>
</dbReference>
<name>A0ABS2MBC7_9ACTN</name>
<feature type="region of interest" description="Disordered" evidence="3">
    <location>
        <begin position="355"/>
        <end position="377"/>
    </location>
</feature>
<keyword evidence="5" id="KW-1185">Reference proteome</keyword>
<evidence type="ECO:0000256" key="3">
    <source>
        <dbReference type="SAM" id="MobiDB-lite"/>
    </source>
</evidence>
<evidence type="ECO:0000313" key="5">
    <source>
        <dbReference type="Proteomes" id="UP000732378"/>
    </source>
</evidence>
<dbReference type="GO" id="GO:0016787">
    <property type="term" value="F:hydrolase activity"/>
    <property type="evidence" value="ECO:0007669"/>
    <property type="project" value="UniProtKB-KW"/>
</dbReference>
<dbReference type="EC" id="3.7.1.19" evidence="4"/>
<organism evidence="4 5">
    <name type="scientific">Nocardioides salarius</name>
    <dbReference type="NCBI Taxonomy" id="374513"/>
    <lineage>
        <taxon>Bacteria</taxon>
        <taxon>Bacillati</taxon>
        <taxon>Actinomycetota</taxon>
        <taxon>Actinomycetes</taxon>
        <taxon>Propionibacteriales</taxon>
        <taxon>Nocardioidaceae</taxon>
        <taxon>Nocardioides</taxon>
    </lineage>
</organism>
<dbReference type="Gene3D" id="3.40.50.1820">
    <property type="entry name" value="alpha/beta hydrolase"/>
    <property type="match status" value="1"/>
</dbReference>
<evidence type="ECO:0000256" key="1">
    <source>
        <dbReference type="ARBA" id="ARBA00008645"/>
    </source>
</evidence>
<dbReference type="RefSeq" id="WP_193669587.1">
    <property type="nucleotide sequence ID" value="NZ_JACDTV010000009.1"/>
</dbReference>
<proteinExistence type="inferred from homology"/>
<dbReference type="Gene3D" id="1.20.1440.110">
    <property type="entry name" value="acylaminoacyl peptidase"/>
    <property type="match status" value="1"/>
</dbReference>
<keyword evidence="2 4" id="KW-0378">Hydrolase</keyword>
<dbReference type="InterPro" id="IPR050261">
    <property type="entry name" value="FrsA_esterase"/>
</dbReference>
<reference evidence="4 5" key="1">
    <citation type="submission" date="2021-01" db="EMBL/GenBank/DDBJ databases">
        <title>Sequencing the genomes of 1000 actinobacteria strains.</title>
        <authorList>
            <person name="Klenk H.-P."/>
        </authorList>
    </citation>
    <scope>NUCLEOTIDE SEQUENCE [LARGE SCALE GENOMIC DNA]</scope>
    <source>
        <strain evidence="4 5">DSM 18239</strain>
    </source>
</reference>
<dbReference type="SUPFAM" id="SSF53474">
    <property type="entry name" value="alpha/beta-Hydrolases"/>
    <property type="match status" value="1"/>
</dbReference>
<comment type="caution">
    <text evidence="4">The sequence shown here is derived from an EMBL/GenBank/DDBJ whole genome shotgun (WGS) entry which is preliminary data.</text>
</comment>
<comment type="similarity">
    <text evidence="1">Belongs to the AB hydrolase superfamily.</text>
</comment>
<dbReference type="InterPro" id="IPR010520">
    <property type="entry name" value="FrsA-like"/>
</dbReference>
<dbReference type="PANTHER" id="PTHR22946:SF12">
    <property type="entry name" value="CONIDIAL PIGMENT BIOSYNTHESIS PROTEIN AYG1 (AFU_ORTHOLOGUE AFUA_2G17550)"/>
    <property type="match status" value="1"/>
</dbReference>